<proteinExistence type="predicted"/>
<protein>
    <submittedName>
        <fullName evidence="5">Transcriptional regulator, AraC family</fullName>
    </submittedName>
</protein>
<dbReference type="PROSITE" id="PS00041">
    <property type="entry name" value="HTH_ARAC_FAMILY_1"/>
    <property type="match status" value="1"/>
</dbReference>
<dbReference type="GO" id="GO:0043565">
    <property type="term" value="F:sequence-specific DNA binding"/>
    <property type="evidence" value="ECO:0007669"/>
    <property type="project" value="InterPro"/>
</dbReference>
<dbReference type="SUPFAM" id="SSF46689">
    <property type="entry name" value="Homeodomain-like"/>
    <property type="match status" value="2"/>
</dbReference>
<dbReference type="PANTHER" id="PTHR43436:SF1">
    <property type="entry name" value="TRANSCRIPTIONAL REGULATORY PROTEIN"/>
    <property type="match status" value="1"/>
</dbReference>
<accession>A0A1I3H379</accession>
<organism evidence="5 6">
    <name type="scientific">Paraburkholderia megapolitana</name>
    <dbReference type="NCBI Taxonomy" id="420953"/>
    <lineage>
        <taxon>Bacteria</taxon>
        <taxon>Pseudomonadati</taxon>
        <taxon>Pseudomonadota</taxon>
        <taxon>Betaproteobacteria</taxon>
        <taxon>Burkholderiales</taxon>
        <taxon>Burkholderiaceae</taxon>
        <taxon>Paraburkholderia</taxon>
    </lineage>
</organism>
<gene>
    <name evidence="5" type="ORF">SAMN05192543_102820</name>
</gene>
<sequence>MLQIRRADAGGPLGIQYAQCPQPISMRMEQNASWFDASASRETARRELAALIGRFAPCDGGHQTAIPSLSFYRCSAPVDLGCGVSHSAFVFAAQGAKRVVVAGHAYQYDHLHCLVTSVDLPTMSQVTRASAAEPYLCMKLALDPQRIVELAAQLHLPEPEAVPAEEGIAVGLLSTPVFDTALRLARLLDTPGDIPILAPLIEKELLYRLMTSEMGTRLRHVAVTGSQTYRIARAIEWIQHHYTEPLRVETLAQQVNMSVSSLHHHFKNVTTLSPLQYQKQLRLHEARRLLLRHSGDVRSVAIRVGYDSPSQFSREYSRLFGAPPLRDVAQFRRGNGSAMSEASETTEVREAIQDDSVDEKTGGIPSYSVLTLDH</sequence>
<evidence type="ECO:0000259" key="4">
    <source>
        <dbReference type="PROSITE" id="PS01124"/>
    </source>
</evidence>
<evidence type="ECO:0000313" key="6">
    <source>
        <dbReference type="Proteomes" id="UP000199548"/>
    </source>
</evidence>
<keyword evidence="3" id="KW-0804">Transcription</keyword>
<dbReference type="EMBL" id="FOQU01000002">
    <property type="protein sequence ID" value="SFI30126.1"/>
    <property type="molecule type" value="Genomic_DNA"/>
</dbReference>
<dbReference type="PANTHER" id="PTHR43436">
    <property type="entry name" value="ARAC-FAMILY TRANSCRIPTIONAL REGULATOR"/>
    <property type="match status" value="1"/>
</dbReference>
<dbReference type="Proteomes" id="UP000199548">
    <property type="component" value="Unassembled WGS sequence"/>
</dbReference>
<keyword evidence="2" id="KW-0238">DNA-binding</keyword>
<keyword evidence="1" id="KW-0805">Transcription regulation</keyword>
<dbReference type="Gene3D" id="1.10.10.60">
    <property type="entry name" value="Homeodomain-like"/>
    <property type="match status" value="2"/>
</dbReference>
<dbReference type="InterPro" id="IPR009057">
    <property type="entry name" value="Homeodomain-like_sf"/>
</dbReference>
<feature type="domain" description="HTH araC/xylS-type" evidence="4">
    <location>
        <begin position="232"/>
        <end position="330"/>
    </location>
</feature>
<keyword evidence="6" id="KW-1185">Reference proteome</keyword>
<dbReference type="PROSITE" id="PS01124">
    <property type="entry name" value="HTH_ARAC_FAMILY_2"/>
    <property type="match status" value="1"/>
</dbReference>
<dbReference type="GO" id="GO:0003700">
    <property type="term" value="F:DNA-binding transcription factor activity"/>
    <property type="evidence" value="ECO:0007669"/>
    <property type="project" value="InterPro"/>
</dbReference>
<reference evidence="5 6" key="1">
    <citation type="submission" date="2016-10" db="EMBL/GenBank/DDBJ databases">
        <authorList>
            <person name="de Groot N.N."/>
        </authorList>
    </citation>
    <scope>NUCLEOTIDE SEQUENCE [LARGE SCALE GENOMIC DNA]</scope>
    <source>
        <strain evidence="5 6">LMG 23650</strain>
    </source>
</reference>
<dbReference type="InterPro" id="IPR018062">
    <property type="entry name" value="HTH_AraC-typ_CS"/>
</dbReference>
<dbReference type="Pfam" id="PF12833">
    <property type="entry name" value="HTH_18"/>
    <property type="match status" value="1"/>
</dbReference>
<evidence type="ECO:0000256" key="1">
    <source>
        <dbReference type="ARBA" id="ARBA00023015"/>
    </source>
</evidence>
<dbReference type="STRING" id="420953.SAMN05192543_102820"/>
<evidence type="ECO:0000313" key="5">
    <source>
        <dbReference type="EMBL" id="SFI30126.1"/>
    </source>
</evidence>
<dbReference type="AlphaFoldDB" id="A0A1I3H379"/>
<dbReference type="SMART" id="SM00342">
    <property type="entry name" value="HTH_ARAC"/>
    <property type="match status" value="1"/>
</dbReference>
<dbReference type="Pfam" id="PF06719">
    <property type="entry name" value="AraC_N"/>
    <property type="match status" value="1"/>
</dbReference>
<evidence type="ECO:0000256" key="2">
    <source>
        <dbReference type="ARBA" id="ARBA00023125"/>
    </source>
</evidence>
<evidence type="ECO:0000256" key="3">
    <source>
        <dbReference type="ARBA" id="ARBA00023163"/>
    </source>
</evidence>
<name>A0A1I3H379_9BURK</name>
<dbReference type="InterPro" id="IPR009594">
    <property type="entry name" value="Tscrpt_reg_HTH_AraC_N"/>
</dbReference>
<dbReference type="InterPro" id="IPR018060">
    <property type="entry name" value="HTH_AraC"/>
</dbReference>